<accession>A0ABR1IKH9</accession>
<proteinExistence type="predicted"/>
<keyword evidence="3" id="KW-1185">Reference proteome</keyword>
<sequence>MLASTSRALSRSSRHLRSLQTLNQSNPILRSERFRNGPITQHFHSTAYRHSDSLLSRFSQRALYRKDGTPRSKIKGLIYGTLSVGFLVVSMAVADLMTDMEDMILLLAAILQVQVIDSSEFSSMDFDSYKTTVSYFHKICKPMLVTPGYALPEAVDTFFEDLRDLDYAEVSGEDTRDKMHGVMRDAAKEVHELLFKSREEPALAAQELIKVIRKALEMVILELQAHFDQGLSEWLKALKENEGDKAATLKERGYDIIG</sequence>
<dbReference type="EMBL" id="JBANRG010000110">
    <property type="protein sequence ID" value="KAK7435205.1"/>
    <property type="molecule type" value="Genomic_DNA"/>
</dbReference>
<feature type="transmembrane region" description="Helical" evidence="1">
    <location>
        <begin position="76"/>
        <end position="97"/>
    </location>
</feature>
<keyword evidence="1" id="KW-0472">Membrane</keyword>
<keyword evidence="1" id="KW-0812">Transmembrane</keyword>
<comment type="caution">
    <text evidence="2">The sequence shown here is derived from an EMBL/GenBank/DDBJ whole genome shotgun (WGS) entry which is preliminary data.</text>
</comment>
<evidence type="ECO:0000313" key="2">
    <source>
        <dbReference type="EMBL" id="KAK7435205.1"/>
    </source>
</evidence>
<name>A0ABR1IKH9_9AGAR</name>
<keyword evidence="1" id="KW-1133">Transmembrane helix</keyword>
<evidence type="ECO:0000256" key="1">
    <source>
        <dbReference type="SAM" id="Phobius"/>
    </source>
</evidence>
<protein>
    <submittedName>
        <fullName evidence="2">Uncharacterized protein</fullName>
    </submittedName>
</protein>
<reference evidence="2 3" key="1">
    <citation type="submission" date="2024-01" db="EMBL/GenBank/DDBJ databases">
        <title>A draft genome for the cacao thread blight pathogen Marasmiellus scandens.</title>
        <authorList>
            <person name="Baruah I.K."/>
            <person name="Leung J."/>
            <person name="Bukari Y."/>
            <person name="Amoako-Attah I."/>
            <person name="Meinhardt L.W."/>
            <person name="Bailey B.A."/>
            <person name="Cohen S.P."/>
        </authorList>
    </citation>
    <scope>NUCLEOTIDE SEQUENCE [LARGE SCALE GENOMIC DNA]</scope>
    <source>
        <strain evidence="2 3">GH-19</strain>
    </source>
</reference>
<organism evidence="2 3">
    <name type="scientific">Marasmiellus scandens</name>
    <dbReference type="NCBI Taxonomy" id="2682957"/>
    <lineage>
        <taxon>Eukaryota</taxon>
        <taxon>Fungi</taxon>
        <taxon>Dikarya</taxon>
        <taxon>Basidiomycota</taxon>
        <taxon>Agaricomycotina</taxon>
        <taxon>Agaricomycetes</taxon>
        <taxon>Agaricomycetidae</taxon>
        <taxon>Agaricales</taxon>
        <taxon>Marasmiineae</taxon>
        <taxon>Omphalotaceae</taxon>
        <taxon>Marasmiellus</taxon>
    </lineage>
</organism>
<gene>
    <name evidence="2" type="ORF">VKT23_019775</name>
</gene>
<evidence type="ECO:0000313" key="3">
    <source>
        <dbReference type="Proteomes" id="UP001498398"/>
    </source>
</evidence>
<dbReference type="Proteomes" id="UP001498398">
    <property type="component" value="Unassembled WGS sequence"/>
</dbReference>